<accession>A0A0E2Z1C7</accession>
<dbReference type="AlphaFoldDB" id="A0A0E2Z1C7"/>
<dbReference type="HOGENOM" id="CLU_166116_0_0_6"/>
<gene>
    <name evidence="1" type="ORF">IB75_08690</name>
</gene>
<protein>
    <submittedName>
        <fullName evidence="1">Uncharacterized protein</fullName>
    </submittedName>
</protein>
<organism evidence="1 2">
    <name type="scientific">Nitrosococcus oceani C-27</name>
    <dbReference type="NCBI Taxonomy" id="314279"/>
    <lineage>
        <taxon>Bacteria</taxon>
        <taxon>Pseudomonadati</taxon>
        <taxon>Pseudomonadota</taxon>
        <taxon>Gammaproteobacteria</taxon>
        <taxon>Chromatiales</taxon>
        <taxon>Chromatiaceae</taxon>
        <taxon>Nitrosococcus</taxon>
    </lineage>
</organism>
<dbReference type="OrthoDB" id="5769795at2"/>
<name>A0A0E2Z1C7_9GAMM</name>
<reference evidence="1 2" key="1">
    <citation type="submission" date="2014-07" db="EMBL/GenBank/DDBJ databases">
        <title>Comparative analysis of Nitrosococcus oceani genome inventories of strains from Pacific and Atlantic gyres.</title>
        <authorList>
            <person name="Lim C.K."/>
            <person name="Wang L."/>
            <person name="Sayavedra-Soto L.A."/>
            <person name="Klotz M.G."/>
        </authorList>
    </citation>
    <scope>NUCLEOTIDE SEQUENCE [LARGE SCALE GENOMIC DNA]</scope>
    <source>
        <strain evidence="1 2">C-27</strain>
    </source>
</reference>
<dbReference type="EMBL" id="JPGN01000053">
    <property type="protein sequence ID" value="KFI19443.1"/>
    <property type="molecule type" value="Genomic_DNA"/>
</dbReference>
<comment type="caution">
    <text evidence="1">The sequence shown here is derived from an EMBL/GenBank/DDBJ whole genome shotgun (WGS) entry which is preliminary data.</text>
</comment>
<evidence type="ECO:0000313" key="2">
    <source>
        <dbReference type="Proteomes" id="UP000028839"/>
    </source>
</evidence>
<dbReference type="Proteomes" id="UP000028839">
    <property type="component" value="Unassembled WGS sequence"/>
</dbReference>
<proteinExistence type="predicted"/>
<sequence length="120" mass="13726">MCTNILIIACSYQVSPKPTEQLAYVAGSLDFRNVVFSNVFIIAVDGKRLKFWQNKVAVPPGSHRFTVGYRYRDPGDHPTQKTTIAFTAVAGENYRLEYYYGEILVRNMDNYKIVAQQRLP</sequence>
<evidence type="ECO:0000313" key="1">
    <source>
        <dbReference type="EMBL" id="KFI19443.1"/>
    </source>
</evidence>